<evidence type="ECO:0000313" key="2">
    <source>
        <dbReference type="EMBL" id="BAK35331.1"/>
    </source>
</evidence>
<feature type="region of interest" description="Disordered" evidence="1">
    <location>
        <begin position="13"/>
        <end position="51"/>
    </location>
</feature>
<proteinExistence type="predicted"/>
<reference evidence="2 3" key="1">
    <citation type="submission" date="2011-05" db="EMBL/GenBank/DDBJ databases">
        <title>Whole genome sequence of Microlunatus phosphovorus NM-1.</title>
        <authorList>
            <person name="Hosoyama A."/>
            <person name="Sasaki K."/>
            <person name="Harada T."/>
            <person name="Igarashi R."/>
            <person name="Kawakoshi A."/>
            <person name="Sasagawa M."/>
            <person name="Fukada J."/>
            <person name="Nakamura S."/>
            <person name="Katano Y."/>
            <person name="Hanada S."/>
            <person name="Kamagata Y."/>
            <person name="Nakamura N."/>
            <person name="Yamazaki S."/>
            <person name="Fujita N."/>
        </authorList>
    </citation>
    <scope>NUCLEOTIDE SEQUENCE [LARGE SCALE GENOMIC DNA]</scope>
    <source>
        <strain evidence="3">ATCC 700054 / DSM 10555 / JCM 9379 / NBRC 101784 / NCIMB 13414 / VKM Ac-1990 / NM-1</strain>
    </source>
</reference>
<gene>
    <name evidence="2" type="ordered locus">MLP_23170</name>
</gene>
<name>F5XEW5_MICPN</name>
<dbReference type="Proteomes" id="UP000007947">
    <property type="component" value="Chromosome"/>
</dbReference>
<dbReference type="HOGENOM" id="CLU_3100929_0_0_11"/>
<sequence>MIDRFEDAIREILSDPESWPQVPDWNGKPTPNLSHNHQEATISANSRRRPV</sequence>
<evidence type="ECO:0000313" key="3">
    <source>
        <dbReference type="Proteomes" id="UP000007947"/>
    </source>
</evidence>
<protein>
    <submittedName>
        <fullName evidence="2">Uncharacterized protein</fullName>
    </submittedName>
</protein>
<dbReference type="KEGG" id="mph:MLP_23170"/>
<accession>F5XEW5</accession>
<dbReference type="AlphaFoldDB" id="F5XEW5"/>
<keyword evidence="3" id="KW-1185">Reference proteome</keyword>
<feature type="compositionally biased region" description="Polar residues" evidence="1">
    <location>
        <begin position="29"/>
        <end position="45"/>
    </location>
</feature>
<dbReference type="STRING" id="1032480.MLP_23170"/>
<organism evidence="2 3">
    <name type="scientific">Microlunatus phosphovorus (strain ATCC 700054 / DSM 10555 / JCM 9379 / NBRC 101784 / NCIMB 13414 / VKM Ac-1990 / NM-1)</name>
    <dbReference type="NCBI Taxonomy" id="1032480"/>
    <lineage>
        <taxon>Bacteria</taxon>
        <taxon>Bacillati</taxon>
        <taxon>Actinomycetota</taxon>
        <taxon>Actinomycetes</taxon>
        <taxon>Propionibacteriales</taxon>
        <taxon>Propionibacteriaceae</taxon>
        <taxon>Microlunatus</taxon>
    </lineage>
</organism>
<dbReference type="EMBL" id="AP012204">
    <property type="protein sequence ID" value="BAK35331.1"/>
    <property type="molecule type" value="Genomic_DNA"/>
</dbReference>
<evidence type="ECO:0000256" key="1">
    <source>
        <dbReference type="SAM" id="MobiDB-lite"/>
    </source>
</evidence>